<sequence>MEVKKYPNVDLDRYHGLFVEIGLILALGICFFAFELKSPVKEVETLSGVTVQEIETEIIPITRQEQVRPPEPPPPPKVVEVLNIVANDIEVEEELEIQDTEADAETAIEVTPIATTVEREVEKEEKEEPIFYIVEEMPEFPGGEMALRRFIAESIKYPVIAQENGIQGKVYVSFVVDKEGRVTNARVIRSVDPSLDKEALRVVNSLPRWKPGVQQGQPVRVAFSVPISFVLQ</sequence>
<evidence type="ECO:0000313" key="13">
    <source>
        <dbReference type="Proteomes" id="UP000243525"/>
    </source>
</evidence>
<evidence type="ECO:0000256" key="6">
    <source>
        <dbReference type="ARBA" id="ARBA00022692"/>
    </source>
</evidence>
<dbReference type="GO" id="GO:0030288">
    <property type="term" value="C:outer membrane-bounded periplasmic space"/>
    <property type="evidence" value="ECO:0007669"/>
    <property type="project" value="InterPro"/>
</dbReference>
<dbReference type="Proteomes" id="UP000243525">
    <property type="component" value="Unassembled WGS sequence"/>
</dbReference>
<dbReference type="InterPro" id="IPR003538">
    <property type="entry name" value="TonB"/>
</dbReference>
<keyword evidence="8 10" id="KW-1133">Transmembrane helix</keyword>
<gene>
    <name evidence="12" type="ORF">C8N47_101215</name>
</gene>
<dbReference type="GO" id="GO:0015031">
    <property type="term" value="P:protein transport"/>
    <property type="evidence" value="ECO:0007669"/>
    <property type="project" value="UniProtKB-KW"/>
</dbReference>
<evidence type="ECO:0000256" key="3">
    <source>
        <dbReference type="ARBA" id="ARBA00022448"/>
    </source>
</evidence>
<evidence type="ECO:0000256" key="2">
    <source>
        <dbReference type="ARBA" id="ARBA00006555"/>
    </source>
</evidence>
<dbReference type="AlphaFoldDB" id="A0A2T5C6J4"/>
<dbReference type="Pfam" id="PF03544">
    <property type="entry name" value="TonB_C"/>
    <property type="match status" value="1"/>
</dbReference>
<protein>
    <submittedName>
        <fullName evidence="12">Protein TonB</fullName>
    </submittedName>
</protein>
<keyword evidence="5" id="KW-0997">Cell inner membrane</keyword>
<dbReference type="InterPro" id="IPR051045">
    <property type="entry name" value="TonB-dependent_transducer"/>
</dbReference>
<dbReference type="InterPro" id="IPR006260">
    <property type="entry name" value="TonB/TolA_C"/>
</dbReference>
<comment type="subcellular location">
    <subcellularLocation>
        <location evidence="1">Cell inner membrane</location>
        <topology evidence="1">Single-pass membrane protein</topology>
        <orientation evidence="1">Periplasmic side</orientation>
    </subcellularLocation>
</comment>
<comment type="caution">
    <text evidence="12">The sequence shown here is derived from an EMBL/GenBank/DDBJ whole genome shotgun (WGS) entry which is preliminary data.</text>
</comment>
<dbReference type="GO" id="GO:0055085">
    <property type="term" value="P:transmembrane transport"/>
    <property type="evidence" value="ECO:0007669"/>
    <property type="project" value="InterPro"/>
</dbReference>
<comment type="similarity">
    <text evidence="2">Belongs to the TonB family.</text>
</comment>
<dbReference type="PANTHER" id="PTHR33446">
    <property type="entry name" value="PROTEIN TONB-RELATED"/>
    <property type="match status" value="1"/>
</dbReference>
<keyword evidence="3" id="KW-0813">Transport</keyword>
<evidence type="ECO:0000256" key="7">
    <source>
        <dbReference type="ARBA" id="ARBA00022927"/>
    </source>
</evidence>
<keyword evidence="7" id="KW-0653">Protein transport</keyword>
<dbReference type="EMBL" id="QAAD01000001">
    <property type="protein sequence ID" value="PTN10565.1"/>
    <property type="molecule type" value="Genomic_DNA"/>
</dbReference>
<dbReference type="PROSITE" id="PS52015">
    <property type="entry name" value="TONB_CTD"/>
    <property type="match status" value="1"/>
</dbReference>
<evidence type="ECO:0000256" key="9">
    <source>
        <dbReference type="ARBA" id="ARBA00023136"/>
    </source>
</evidence>
<dbReference type="GO" id="GO:0031992">
    <property type="term" value="F:energy transducer activity"/>
    <property type="evidence" value="ECO:0007669"/>
    <property type="project" value="InterPro"/>
</dbReference>
<feature type="domain" description="TonB C-terminal" evidence="11">
    <location>
        <begin position="142"/>
        <end position="232"/>
    </location>
</feature>
<organism evidence="12 13">
    <name type="scientific">Mangrovibacterium marinum</name>
    <dbReference type="NCBI Taxonomy" id="1639118"/>
    <lineage>
        <taxon>Bacteria</taxon>
        <taxon>Pseudomonadati</taxon>
        <taxon>Bacteroidota</taxon>
        <taxon>Bacteroidia</taxon>
        <taxon>Marinilabiliales</taxon>
        <taxon>Prolixibacteraceae</taxon>
        <taxon>Mangrovibacterium</taxon>
    </lineage>
</organism>
<feature type="transmembrane region" description="Helical" evidence="10">
    <location>
        <begin position="14"/>
        <end position="34"/>
    </location>
</feature>
<dbReference type="NCBIfam" id="TIGR01352">
    <property type="entry name" value="tonB_Cterm"/>
    <property type="match status" value="1"/>
</dbReference>
<accession>A0A2T5C6J4</accession>
<dbReference type="GO" id="GO:0098797">
    <property type="term" value="C:plasma membrane protein complex"/>
    <property type="evidence" value="ECO:0007669"/>
    <property type="project" value="TreeGrafter"/>
</dbReference>
<evidence type="ECO:0000256" key="10">
    <source>
        <dbReference type="SAM" id="Phobius"/>
    </source>
</evidence>
<dbReference type="OrthoDB" id="9814002at2"/>
<evidence type="ECO:0000313" key="12">
    <source>
        <dbReference type="EMBL" id="PTN10565.1"/>
    </source>
</evidence>
<evidence type="ECO:0000256" key="1">
    <source>
        <dbReference type="ARBA" id="ARBA00004383"/>
    </source>
</evidence>
<dbReference type="FunFam" id="3.30.1150.10:FF:000002">
    <property type="entry name" value="Energy transducer TonB"/>
    <property type="match status" value="1"/>
</dbReference>
<dbReference type="SUPFAM" id="SSF74653">
    <property type="entry name" value="TolA/TonB C-terminal domain"/>
    <property type="match status" value="1"/>
</dbReference>
<keyword evidence="13" id="KW-1185">Reference proteome</keyword>
<evidence type="ECO:0000256" key="4">
    <source>
        <dbReference type="ARBA" id="ARBA00022475"/>
    </source>
</evidence>
<dbReference type="PRINTS" id="PR01374">
    <property type="entry name" value="TONBPROTEIN"/>
</dbReference>
<keyword evidence="4" id="KW-1003">Cell membrane</keyword>
<keyword evidence="9 10" id="KW-0472">Membrane</keyword>
<reference evidence="12 13" key="1">
    <citation type="submission" date="2018-04" db="EMBL/GenBank/DDBJ databases">
        <title>Genomic Encyclopedia of Archaeal and Bacterial Type Strains, Phase II (KMG-II): from individual species to whole genera.</title>
        <authorList>
            <person name="Goeker M."/>
        </authorList>
    </citation>
    <scope>NUCLEOTIDE SEQUENCE [LARGE SCALE GENOMIC DNA]</scope>
    <source>
        <strain evidence="12 13">DSM 28823</strain>
    </source>
</reference>
<dbReference type="GO" id="GO:0015891">
    <property type="term" value="P:siderophore transport"/>
    <property type="evidence" value="ECO:0007669"/>
    <property type="project" value="InterPro"/>
</dbReference>
<dbReference type="PANTHER" id="PTHR33446:SF2">
    <property type="entry name" value="PROTEIN TONB"/>
    <property type="match status" value="1"/>
</dbReference>
<evidence type="ECO:0000256" key="5">
    <source>
        <dbReference type="ARBA" id="ARBA00022519"/>
    </source>
</evidence>
<dbReference type="InterPro" id="IPR037682">
    <property type="entry name" value="TonB_C"/>
</dbReference>
<keyword evidence="6 10" id="KW-0812">Transmembrane</keyword>
<proteinExistence type="inferred from homology"/>
<evidence type="ECO:0000256" key="8">
    <source>
        <dbReference type="ARBA" id="ARBA00022989"/>
    </source>
</evidence>
<name>A0A2T5C6J4_9BACT</name>
<dbReference type="RefSeq" id="WP_107820668.1">
    <property type="nucleotide sequence ID" value="NZ_OY782574.1"/>
</dbReference>
<dbReference type="Gene3D" id="3.30.1150.10">
    <property type="match status" value="1"/>
</dbReference>
<evidence type="ECO:0000259" key="11">
    <source>
        <dbReference type="PROSITE" id="PS52015"/>
    </source>
</evidence>